<dbReference type="Pfam" id="PF03466">
    <property type="entry name" value="LysR_substrate"/>
    <property type="match status" value="1"/>
</dbReference>
<sequence length="304" mass="33037">MDLKQLEYFIAVAEERHFTRAAQRLNVVQSGLSQTIRSLEEELGGPLFVRTTRSVALTAAGTVLLEEAHRVLDAARSARMAVTQVHGLARGRLRIGAIQSLAPFIDLPTTLGRFRDAFGGIDIELRFDGSANLLEEVRDGHLDIAFTQPPAAPVADVVTKLLVCEGLVAVCPPKHRLAGAHDVTLADLAQESYVDLRTDWGMRQLIDSAFADAGLNRRTRFEVNDMGMLLELAAQGLGLALVPESIAKIRRDDRHARPIAFADIAESEEPCWEIVVGHRARSGEAAGRLAQAFLDVLVQPAGAL</sequence>
<dbReference type="Gene3D" id="1.10.10.10">
    <property type="entry name" value="Winged helix-like DNA-binding domain superfamily/Winged helix DNA-binding domain"/>
    <property type="match status" value="1"/>
</dbReference>
<keyword evidence="2" id="KW-0805">Transcription regulation</keyword>
<proteinExistence type="inferred from homology"/>
<dbReference type="PATRIC" id="fig|1440763.5.peg.151"/>
<name>A0A0G9HGM9_9GAMM</name>
<dbReference type="GO" id="GO:0003700">
    <property type="term" value="F:DNA-binding transcription factor activity"/>
    <property type="evidence" value="ECO:0007669"/>
    <property type="project" value="InterPro"/>
</dbReference>
<gene>
    <name evidence="5" type="ORF">BJI69_04685</name>
</gene>
<reference evidence="6" key="1">
    <citation type="submission" date="2016-09" db="EMBL/GenBank/DDBJ databases">
        <authorList>
            <person name="Lysoe E."/>
        </authorList>
    </citation>
    <scope>NUCLEOTIDE SEQUENCE [LARGE SCALE GENOMIC DNA]</scope>
    <source>
        <strain evidence="6">LJ96T</strain>
    </source>
</reference>
<evidence type="ECO:0000256" key="2">
    <source>
        <dbReference type="ARBA" id="ARBA00023015"/>
    </source>
</evidence>
<dbReference type="SUPFAM" id="SSF46785">
    <property type="entry name" value="Winged helix' DNA-binding domain"/>
    <property type="match status" value="1"/>
</dbReference>
<evidence type="ECO:0000313" key="5">
    <source>
        <dbReference type="EMBL" id="APG03274.1"/>
    </source>
</evidence>
<dbReference type="Pfam" id="PF00126">
    <property type="entry name" value="HTH_1"/>
    <property type="match status" value="1"/>
</dbReference>
<evidence type="ECO:0000256" key="3">
    <source>
        <dbReference type="ARBA" id="ARBA00023125"/>
    </source>
</evidence>
<accession>A0A0G9HGM9</accession>
<dbReference type="STRING" id="1440763.BJI69_04685"/>
<dbReference type="InterPro" id="IPR036388">
    <property type="entry name" value="WH-like_DNA-bd_sf"/>
</dbReference>
<dbReference type="SUPFAM" id="SSF53850">
    <property type="entry name" value="Periplasmic binding protein-like II"/>
    <property type="match status" value="1"/>
</dbReference>
<evidence type="ECO:0000256" key="1">
    <source>
        <dbReference type="ARBA" id="ARBA00009437"/>
    </source>
</evidence>
<protein>
    <submittedName>
        <fullName evidence="5">Uncharacterized protein</fullName>
    </submittedName>
</protein>
<dbReference type="RefSeq" id="WP_046966260.1">
    <property type="nucleotide sequence ID" value="NZ_CP017480.1"/>
</dbReference>
<dbReference type="PANTHER" id="PTHR30419">
    <property type="entry name" value="HTH-TYPE TRANSCRIPTIONAL REGULATOR YBHD"/>
    <property type="match status" value="1"/>
</dbReference>
<keyword evidence="4" id="KW-0804">Transcription</keyword>
<evidence type="ECO:0000256" key="4">
    <source>
        <dbReference type="ARBA" id="ARBA00023163"/>
    </source>
</evidence>
<dbReference type="InterPro" id="IPR036390">
    <property type="entry name" value="WH_DNA-bd_sf"/>
</dbReference>
<keyword evidence="6" id="KW-1185">Reference proteome</keyword>
<dbReference type="GO" id="GO:0005829">
    <property type="term" value="C:cytosol"/>
    <property type="evidence" value="ECO:0007669"/>
    <property type="project" value="TreeGrafter"/>
</dbReference>
<dbReference type="OrthoDB" id="5289754at2"/>
<evidence type="ECO:0000313" key="6">
    <source>
        <dbReference type="Proteomes" id="UP000182987"/>
    </source>
</evidence>
<dbReference type="PROSITE" id="PS50931">
    <property type="entry name" value="HTH_LYSR"/>
    <property type="match status" value="1"/>
</dbReference>
<keyword evidence="3" id="KW-0238">DNA-binding</keyword>
<comment type="similarity">
    <text evidence="1">Belongs to the LysR transcriptional regulatory family.</text>
</comment>
<dbReference type="AlphaFoldDB" id="A0A0G9HGM9"/>
<dbReference type="InterPro" id="IPR000847">
    <property type="entry name" value="LysR_HTH_N"/>
</dbReference>
<dbReference type="FunFam" id="1.10.10.10:FF:000001">
    <property type="entry name" value="LysR family transcriptional regulator"/>
    <property type="match status" value="1"/>
</dbReference>
<dbReference type="EMBL" id="CP017480">
    <property type="protein sequence ID" value="APG03274.1"/>
    <property type="molecule type" value="Genomic_DNA"/>
</dbReference>
<organism evidence="5 6">
    <name type="scientific">Luteibacter rhizovicinus DSM 16549</name>
    <dbReference type="NCBI Taxonomy" id="1440763"/>
    <lineage>
        <taxon>Bacteria</taxon>
        <taxon>Pseudomonadati</taxon>
        <taxon>Pseudomonadota</taxon>
        <taxon>Gammaproteobacteria</taxon>
        <taxon>Lysobacterales</taxon>
        <taxon>Rhodanobacteraceae</taxon>
        <taxon>Luteibacter</taxon>
    </lineage>
</organism>
<dbReference type="GO" id="GO:0003677">
    <property type="term" value="F:DNA binding"/>
    <property type="evidence" value="ECO:0007669"/>
    <property type="project" value="UniProtKB-KW"/>
</dbReference>
<dbReference type="InterPro" id="IPR050950">
    <property type="entry name" value="HTH-type_LysR_regulators"/>
</dbReference>
<dbReference type="KEGG" id="lrz:BJI69_04685"/>
<dbReference type="InterPro" id="IPR005119">
    <property type="entry name" value="LysR_subst-bd"/>
</dbReference>
<dbReference type="PANTHER" id="PTHR30419:SF31">
    <property type="entry name" value="BLR3139 PROTEIN"/>
    <property type="match status" value="1"/>
</dbReference>
<dbReference type="PRINTS" id="PR00039">
    <property type="entry name" value="HTHLYSR"/>
</dbReference>
<dbReference type="Gene3D" id="3.40.190.290">
    <property type="match status" value="1"/>
</dbReference>
<dbReference type="Proteomes" id="UP000182987">
    <property type="component" value="Chromosome"/>
</dbReference>